<keyword evidence="3 4" id="KW-0408">Iron</keyword>
<dbReference type="PANTHER" id="PTHR45663:SF40">
    <property type="entry name" value="THIOREDOXIN 2"/>
    <property type="match status" value="1"/>
</dbReference>
<protein>
    <submittedName>
        <fullName evidence="7">Thioredoxin family protein</fullName>
    </submittedName>
</protein>
<dbReference type="Pfam" id="PF00085">
    <property type="entry name" value="Thioredoxin"/>
    <property type="match status" value="1"/>
</dbReference>
<dbReference type="RefSeq" id="WP_144947277.1">
    <property type="nucleotide sequence ID" value="NZ_VMQU01000005.1"/>
</dbReference>
<reference evidence="7 8" key="1">
    <citation type="submission" date="2019-07" db="EMBL/GenBank/DDBJ databases">
        <title>New Mycobacterium species.</title>
        <authorList>
            <person name="Tortoli E."/>
            <person name="Ghielmetti G."/>
            <person name="Friedel U."/>
            <person name="Trovato A."/>
        </authorList>
    </citation>
    <scope>NUCLEOTIDE SEQUENCE [LARGE SCALE GENOMIC DNA]</scope>
    <source>
        <strain evidence="7 8">16-83</strain>
    </source>
</reference>
<evidence type="ECO:0000259" key="5">
    <source>
        <dbReference type="PROSITE" id="PS51007"/>
    </source>
</evidence>
<dbReference type="GO" id="GO:0046872">
    <property type="term" value="F:metal ion binding"/>
    <property type="evidence" value="ECO:0007669"/>
    <property type="project" value="UniProtKB-KW"/>
</dbReference>
<feature type="domain" description="Cytochrome c" evidence="5">
    <location>
        <begin position="12"/>
        <end position="119"/>
    </location>
</feature>
<dbReference type="PANTHER" id="PTHR45663">
    <property type="entry name" value="GEO12009P1"/>
    <property type="match status" value="1"/>
</dbReference>
<evidence type="ECO:0000256" key="2">
    <source>
        <dbReference type="ARBA" id="ARBA00022723"/>
    </source>
</evidence>
<comment type="caution">
    <text evidence="7">The sequence shown here is derived from an EMBL/GenBank/DDBJ whole genome shotgun (WGS) entry which is preliminary data.</text>
</comment>
<proteinExistence type="predicted"/>
<dbReference type="CDD" id="cd02947">
    <property type="entry name" value="TRX_family"/>
    <property type="match status" value="1"/>
</dbReference>
<dbReference type="InterPro" id="IPR009056">
    <property type="entry name" value="Cyt_c-like_dom"/>
</dbReference>
<dbReference type="EMBL" id="VMQU01000005">
    <property type="protein sequence ID" value="TVS92021.1"/>
    <property type="molecule type" value="Genomic_DNA"/>
</dbReference>
<sequence length="128" mass="13714">MTTANLTHDTFASTIAGNSIVLVDFWAAYCRPCHAFAPVYERSARAHPEIVHAKVDTQAEPELAATLGIRSVPTIMAFRDGVLVYSQAGAMPPAVLENLIAQVQALDMSAVRAKIAGRKAAAQRRQPA</sequence>
<dbReference type="Gene3D" id="3.40.30.10">
    <property type="entry name" value="Glutaredoxin"/>
    <property type="match status" value="1"/>
</dbReference>
<evidence type="ECO:0000256" key="4">
    <source>
        <dbReference type="PROSITE-ProRule" id="PRU00433"/>
    </source>
</evidence>
<keyword evidence="2 4" id="KW-0479">Metal-binding</keyword>
<feature type="domain" description="Thioredoxin" evidence="6">
    <location>
        <begin position="1"/>
        <end position="105"/>
    </location>
</feature>
<dbReference type="SUPFAM" id="SSF52833">
    <property type="entry name" value="Thioredoxin-like"/>
    <property type="match status" value="1"/>
</dbReference>
<dbReference type="GO" id="GO:0005829">
    <property type="term" value="C:cytosol"/>
    <property type="evidence" value="ECO:0007669"/>
    <property type="project" value="TreeGrafter"/>
</dbReference>
<comment type="function">
    <text evidence="1">Participates in various redox reactions through the reversible oxidation of its active center dithiol to a disulfide and catalyzes dithiol-disulfide exchange reactions.</text>
</comment>
<name>A0A557Y0D9_9MYCO</name>
<dbReference type="GO" id="GO:0020037">
    <property type="term" value="F:heme binding"/>
    <property type="evidence" value="ECO:0007669"/>
    <property type="project" value="InterPro"/>
</dbReference>
<evidence type="ECO:0000313" key="7">
    <source>
        <dbReference type="EMBL" id="TVS92021.1"/>
    </source>
</evidence>
<dbReference type="Proteomes" id="UP000320513">
    <property type="component" value="Unassembled WGS sequence"/>
</dbReference>
<evidence type="ECO:0000256" key="3">
    <source>
        <dbReference type="ARBA" id="ARBA00023004"/>
    </source>
</evidence>
<keyword evidence="4" id="KW-0349">Heme</keyword>
<evidence type="ECO:0000313" key="8">
    <source>
        <dbReference type="Proteomes" id="UP000320513"/>
    </source>
</evidence>
<dbReference type="OrthoDB" id="9790390at2"/>
<gene>
    <name evidence="7" type="ORF">FPZ47_01965</name>
</gene>
<dbReference type="InterPro" id="IPR013766">
    <property type="entry name" value="Thioredoxin_domain"/>
</dbReference>
<dbReference type="GO" id="GO:0015035">
    <property type="term" value="F:protein-disulfide reductase activity"/>
    <property type="evidence" value="ECO:0007669"/>
    <property type="project" value="TreeGrafter"/>
</dbReference>
<organism evidence="7 8">
    <name type="scientific">Mycobacterium helveticum</name>
    <dbReference type="NCBI Taxonomy" id="2592811"/>
    <lineage>
        <taxon>Bacteria</taxon>
        <taxon>Bacillati</taxon>
        <taxon>Actinomycetota</taxon>
        <taxon>Actinomycetes</taxon>
        <taxon>Mycobacteriales</taxon>
        <taxon>Mycobacteriaceae</taxon>
        <taxon>Mycobacterium</taxon>
    </lineage>
</organism>
<dbReference type="GO" id="GO:0009055">
    <property type="term" value="F:electron transfer activity"/>
    <property type="evidence" value="ECO:0007669"/>
    <property type="project" value="InterPro"/>
</dbReference>
<dbReference type="PROSITE" id="PS51352">
    <property type="entry name" value="THIOREDOXIN_2"/>
    <property type="match status" value="1"/>
</dbReference>
<accession>A0A557Y0D9</accession>
<keyword evidence="8" id="KW-1185">Reference proteome</keyword>
<dbReference type="AlphaFoldDB" id="A0A557Y0D9"/>
<evidence type="ECO:0000256" key="1">
    <source>
        <dbReference type="ARBA" id="ARBA00003318"/>
    </source>
</evidence>
<dbReference type="PROSITE" id="PS51007">
    <property type="entry name" value="CYTC"/>
    <property type="match status" value="1"/>
</dbReference>
<evidence type="ECO:0000259" key="6">
    <source>
        <dbReference type="PROSITE" id="PS51352"/>
    </source>
</evidence>
<dbReference type="InterPro" id="IPR036249">
    <property type="entry name" value="Thioredoxin-like_sf"/>
</dbReference>